<dbReference type="InterPro" id="IPR003746">
    <property type="entry name" value="DUF167"/>
</dbReference>
<evidence type="ECO:0000256" key="2">
    <source>
        <dbReference type="HAMAP-Rule" id="MF_00634"/>
    </source>
</evidence>
<dbReference type="EMBL" id="SUNH01000013">
    <property type="protein sequence ID" value="TJZ84237.1"/>
    <property type="molecule type" value="Genomic_DNA"/>
</dbReference>
<evidence type="ECO:0000313" key="5">
    <source>
        <dbReference type="Proteomes" id="UP000306223"/>
    </source>
</evidence>
<dbReference type="SUPFAM" id="SSF69786">
    <property type="entry name" value="YggU-like"/>
    <property type="match status" value="1"/>
</dbReference>
<dbReference type="Gene3D" id="3.30.1200.10">
    <property type="entry name" value="YggU-like"/>
    <property type="match status" value="1"/>
</dbReference>
<comment type="caution">
    <text evidence="4">The sequence shown here is derived from an EMBL/GenBank/DDBJ whole genome shotgun (WGS) entry which is preliminary data.</text>
</comment>
<dbReference type="OrthoDB" id="3176309at2"/>
<organism evidence="4 5">
    <name type="scientific">Paracoccus hibiscisoli</name>
    <dbReference type="NCBI Taxonomy" id="2023261"/>
    <lineage>
        <taxon>Bacteria</taxon>
        <taxon>Pseudomonadati</taxon>
        <taxon>Pseudomonadota</taxon>
        <taxon>Alphaproteobacteria</taxon>
        <taxon>Rhodobacterales</taxon>
        <taxon>Paracoccaceae</taxon>
        <taxon>Paracoccus</taxon>
    </lineage>
</organism>
<sequence length="103" mass="11213">MRGRSSRRGLAPGAGAGQQQRVTDLTHLARPGAVLTLRVTPRARRNAITVEGCLLRIHVTDPPEDGRATRAVLRLLARALKVAPSRLTVIRGHTARDKVVRLD</sequence>
<gene>
    <name evidence="4" type="ORF">FA740_10405</name>
</gene>
<protein>
    <recommendedName>
        <fullName evidence="2">UPF0235 protein FA740_10405</fullName>
    </recommendedName>
</protein>
<keyword evidence="5" id="KW-1185">Reference proteome</keyword>
<evidence type="ECO:0000313" key="4">
    <source>
        <dbReference type="EMBL" id="TJZ84237.1"/>
    </source>
</evidence>
<dbReference type="Proteomes" id="UP000306223">
    <property type="component" value="Unassembled WGS sequence"/>
</dbReference>
<accession>A0A4U0QQN8</accession>
<dbReference type="HAMAP" id="MF_00634">
    <property type="entry name" value="UPF0235"/>
    <property type="match status" value="1"/>
</dbReference>
<dbReference type="AlphaFoldDB" id="A0A4U0QQN8"/>
<evidence type="ECO:0000256" key="3">
    <source>
        <dbReference type="SAM" id="MobiDB-lite"/>
    </source>
</evidence>
<name>A0A4U0QQN8_9RHOB</name>
<dbReference type="InterPro" id="IPR036591">
    <property type="entry name" value="YggU-like_sf"/>
</dbReference>
<evidence type="ECO:0000256" key="1">
    <source>
        <dbReference type="ARBA" id="ARBA00010364"/>
    </source>
</evidence>
<proteinExistence type="inferred from homology"/>
<dbReference type="SMART" id="SM01152">
    <property type="entry name" value="DUF167"/>
    <property type="match status" value="1"/>
</dbReference>
<feature type="region of interest" description="Disordered" evidence="3">
    <location>
        <begin position="1"/>
        <end position="25"/>
    </location>
</feature>
<dbReference type="Pfam" id="PF02594">
    <property type="entry name" value="DUF167"/>
    <property type="match status" value="1"/>
</dbReference>
<comment type="similarity">
    <text evidence="1 2">Belongs to the UPF0235 family.</text>
</comment>
<dbReference type="NCBIfam" id="TIGR00251">
    <property type="entry name" value="DUF167 family protein"/>
    <property type="match status" value="1"/>
</dbReference>
<feature type="compositionally biased region" description="Low complexity" evidence="3">
    <location>
        <begin position="8"/>
        <end position="21"/>
    </location>
</feature>
<reference evidence="4 5" key="1">
    <citation type="submission" date="2019-04" db="EMBL/GenBank/DDBJ databases">
        <authorList>
            <person name="Li J."/>
        </authorList>
    </citation>
    <scope>NUCLEOTIDE SEQUENCE [LARGE SCALE GENOMIC DNA]</scope>
    <source>
        <strain evidence="4 5">CCTCC AB2016182</strain>
    </source>
</reference>